<evidence type="ECO:0000313" key="8">
    <source>
        <dbReference type="Proteomes" id="UP001062776"/>
    </source>
</evidence>
<accession>A0ABQ0Q1F5</accession>
<dbReference type="Gene3D" id="3.40.50.2300">
    <property type="match status" value="2"/>
</dbReference>
<evidence type="ECO:0000256" key="5">
    <source>
        <dbReference type="SAM" id="MobiDB-lite"/>
    </source>
</evidence>
<evidence type="ECO:0000256" key="3">
    <source>
        <dbReference type="ARBA" id="ARBA00023125"/>
    </source>
</evidence>
<gene>
    <name evidence="7" type="ORF">AA0535_1115</name>
</gene>
<dbReference type="InterPro" id="IPR046335">
    <property type="entry name" value="LacI/GalR-like_sensor"/>
</dbReference>
<dbReference type="EMBL" id="BAPV01000008">
    <property type="protein sequence ID" value="GBQ86808.1"/>
    <property type="molecule type" value="Genomic_DNA"/>
</dbReference>
<keyword evidence="2" id="KW-0805">Transcription regulation</keyword>
<dbReference type="Pfam" id="PF00356">
    <property type="entry name" value="LacI"/>
    <property type="match status" value="1"/>
</dbReference>
<keyword evidence="8" id="KW-1185">Reference proteome</keyword>
<evidence type="ECO:0000256" key="1">
    <source>
        <dbReference type="ARBA" id="ARBA00022491"/>
    </source>
</evidence>
<dbReference type="CDD" id="cd06267">
    <property type="entry name" value="PBP1_LacI_sugar_binding-like"/>
    <property type="match status" value="1"/>
</dbReference>
<keyword evidence="1" id="KW-0678">Repressor</keyword>
<dbReference type="SUPFAM" id="SSF53822">
    <property type="entry name" value="Periplasmic binding protein-like I"/>
    <property type="match status" value="1"/>
</dbReference>
<keyword evidence="4" id="KW-0804">Transcription</keyword>
<dbReference type="RefSeq" id="WP_264814936.1">
    <property type="nucleotide sequence ID" value="NZ_BAPV01000008.1"/>
</dbReference>
<dbReference type="SMART" id="SM00354">
    <property type="entry name" value="HTH_LACI"/>
    <property type="match status" value="1"/>
</dbReference>
<feature type="region of interest" description="Disordered" evidence="5">
    <location>
        <begin position="336"/>
        <end position="364"/>
    </location>
</feature>
<dbReference type="CDD" id="cd01392">
    <property type="entry name" value="HTH_LacI"/>
    <property type="match status" value="1"/>
</dbReference>
<dbReference type="PANTHER" id="PTHR30146:SF148">
    <property type="entry name" value="HTH-TYPE TRANSCRIPTIONAL REPRESSOR PURR-RELATED"/>
    <property type="match status" value="1"/>
</dbReference>
<protein>
    <submittedName>
        <fullName evidence="7">Transcriptional regulator</fullName>
    </submittedName>
</protein>
<dbReference type="SUPFAM" id="SSF47413">
    <property type="entry name" value="lambda repressor-like DNA-binding domains"/>
    <property type="match status" value="1"/>
</dbReference>
<keyword evidence="3" id="KW-0238">DNA-binding</keyword>
<evidence type="ECO:0000256" key="2">
    <source>
        <dbReference type="ARBA" id="ARBA00023015"/>
    </source>
</evidence>
<dbReference type="Proteomes" id="UP001062776">
    <property type="component" value="Unassembled WGS sequence"/>
</dbReference>
<dbReference type="PROSITE" id="PS50932">
    <property type="entry name" value="HTH_LACI_2"/>
    <property type="match status" value="1"/>
</dbReference>
<dbReference type="Gene3D" id="1.10.260.40">
    <property type="entry name" value="lambda repressor-like DNA-binding domains"/>
    <property type="match status" value="1"/>
</dbReference>
<feature type="domain" description="HTH lacI-type" evidence="6">
    <location>
        <begin position="5"/>
        <end position="59"/>
    </location>
</feature>
<dbReference type="Pfam" id="PF13377">
    <property type="entry name" value="Peripla_BP_3"/>
    <property type="match status" value="1"/>
</dbReference>
<dbReference type="InterPro" id="IPR028082">
    <property type="entry name" value="Peripla_BP_I"/>
</dbReference>
<organism evidence="7 8">
    <name type="scientific">Asaia krungthepensis NRIC 0535</name>
    <dbReference type="NCBI Taxonomy" id="1307925"/>
    <lineage>
        <taxon>Bacteria</taxon>
        <taxon>Pseudomonadati</taxon>
        <taxon>Pseudomonadota</taxon>
        <taxon>Alphaproteobacteria</taxon>
        <taxon>Acetobacterales</taxon>
        <taxon>Acetobacteraceae</taxon>
        <taxon>Asaia</taxon>
    </lineage>
</organism>
<evidence type="ECO:0000259" key="6">
    <source>
        <dbReference type="PROSITE" id="PS50932"/>
    </source>
</evidence>
<dbReference type="InterPro" id="IPR000843">
    <property type="entry name" value="HTH_LacI"/>
</dbReference>
<dbReference type="PANTHER" id="PTHR30146">
    <property type="entry name" value="LACI-RELATED TRANSCRIPTIONAL REPRESSOR"/>
    <property type="match status" value="1"/>
</dbReference>
<evidence type="ECO:0000256" key="4">
    <source>
        <dbReference type="ARBA" id="ARBA00023163"/>
    </source>
</evidence>
<evidence type="ECO:0000313" key="7">
    <source>
        <dbReference type="EMBL" id="GBQ86808.1"/>
    </source>
</evidence>
<comment type="caution">
    <text evidence="7">The sequence shown here is derived from an EMBL/GenBank/DDBJ whole genome shotgun (WGS) entry which is preliminary data.</text>
</comment>
<reference evidence="7" key="1">
    <citation type="submission" date="2013-04" db="EMBL/GenBank/DDBJ databases">
        <title>The genome sequencing project of 58 acetic acid bacteria.</title>
        <authorList>
            <person name="Okamoto-Kainuma A."/>
            <person name="Ishikawa M."/>
            <person name="Umino S."/>
            <person name="Koizumi Y."/>
            <person name="Shiwa Y."/>
            <person name="Yoshikawa H."/>
            <person name="Matsutani M."/>
            <person name="Matsushita K."/>
        </authorList>
    </citation>
    <scope>NUCLEOTIDE SEQUENCE</scope>
    <source>
        <strain evidence="7">NRIC 0535</strain>
    </source>
</reference>
<name>A0ABQ0Q1F5_9PROT</name>
<proteinExistence type="predicted"/>
<sequence length="364" mass="38423">MTALVTMSDVARRANVAVSTVSHVVNNTRHVQPETRAAVEAAIAETGYVPNSLARQLARGGGQTNTIGVALAAVSNPYFIDLVGAIVRGLSARGKMVFLADTAEDPAREIEIIRSFHRRRVDGILLAPAGVCAPWPTLEYLARNNMPSVLVDRLIAPAFSQAGCDNALGITLLYDHLRRRGHERIALVAGQPLIASTTQRVAAFRTCAQAAAAPVAGLIVTGTSDVAAARRATCALLAAPKPPSAIMAGNNHAMIGVMQAIRDYGLSVPEQMAVVGFDDFEWADCFQPRLTVVRQPVEAIAEAALTLLDQAMETPAAPPQTRVFAPELVIRDSCGAPMKPSSPEGARVRQAHSGLVASSQDCSV</sequence>
<dbReference type="InterPro" id="IPR010982">
    <property type="entry name" value="Lambda_DNA-bd_dom_sf"/>
</dbReference>